<evidence type="ECO:0000313" key="2">
    <source>
        <dbReference type="EMBL" id="GGP02351.1"/>
    </source>
</evidence>
<evidence type="ECO:0000313" key="3">
    <source>
        <dbReference type="Proteomes" id="UP000660745"/>
    </source>
</evidence>
<reference evidence="2" key="2">
    <citation type="submission" date="2020-09" db="EMBL/GenBank/DDBJ databases">
        <authorList>
            <person name="Sun Q."/>
            <person name="Zhou Y."/>
        </authorList>
    </citation>
    <scope>NUCLEOTIDE SEQUENCE</scope>
    <source>
        <strain evidence="2">CGMCC 4.7430</strain>
    </source>
</reference>
<feature type="coiled-coil region" evidence="1">
    <location>
        <begin position="44"/>
        <end position="71"/>
    </location>
</feature>
<protein>
    <submittedName>
        <fullName evidence="2">Uncharacterized protein</fullName>
    </submittedName>
</protein>
<keyword evidence="3" id="KW-1185">Reference proteome</keyword>
<reference evidence="2" key="1">
    <citation type="journal article" date="2014" name="Int. J. Syst. Evol. Microbiol.">
        <title>Complete genome sequence of Corynebacterium casei LMG S-19264T (=DSM 44701T), isolated from a smear-ripened cheese.</title>
        <authorList>
            <consortium name="US DOE Joint Genome Institute (JGI-PGF)"/>
            <person name="Walter F."/>
            <person name="Albersmeier A."/>
            <person name="Kalinowski J."/>
            <person name="Ruckert C."/>
        </authorList>
    </citation>
    <scope>NUCLEOTIDE SEQUENCE</scope>
    <source>
        <strain evidence="2">CGMCC 4.7430</strain>
    </source>
</reference>
<dbReference type="Proteomes" id="UP000660745">
    <property type="component" value="Unassembled WGS sequence"/>
</dbReference>
<sequence>MLGTIPPPLIPQDVEGRRQALDVLKDNGIKVMVHGRYQMSRERLDELIQVLQQTADQYDTLVDRAAKAQSEHDGKD</sequence>
<dbReference type="AlphaFoldDB" id="A0A918A063"/>
<comment type="caution">
    <text evidence="2">The sequence shown here is derived from an EMBL/GenBank/DDBJ whole genome shotgun (WGS) entry which is preliminary data.</text>
</comment>
<dbReference type="RefSeq" id="WP_189137153.1">
    <property type="nucleotide sequence ID" value="NZ_BMNK01000001.1"/>
</dbReference>
<proteinExistence type="predicted"/>
<name>A0A918A063_9ACTN</name>
<evidence type="ECO:0000256" key="1">
    <source>
        <dbReference type="SAM" id="Coils"/>
    </source>
</evidence>
<accession>A0A918A063</accession>
<organism evidence="2 3">
    <name type="scientific">Nonomuraea glycinis</name>
    <dbReference type="NCBI Taxonomy" id="2047744"/>
    <lineage>
        <taxon>Bacteria</taxon>
        <taxon>Bacillati</taxon>
        <taxon>Actinomycetota</taxon>
        <taxon>Actinomycetes</taxon>
        <taxon>Streptosporangiales</taxon>
        <taxon>Streptosporangiaceae</taxon>
        <taxon>Nonomuraea</taxon>
    </lineage>
</organism>
<keyword evidence="1" id="KW-0175">Coiled coil</keyword>
<dbReference type="EMBL" id="BMNK01000001">
    <property type="protein sequence ID" value="GGP02351.1"/>
    <property type="molecule type" value="Genomic_DNA"/>
</dbReference>
<gene>
    <name evidence="2" type="ORF">GCM10012278_09240</name>
</gene>